<accession>A0A200QYM3</accession>
<evidence type="ECO:0000313" key="2">
    <source>
        <dbReference type="Proteomes" id="UP000195402"/>
    </source>
</evidence>
<dbReference type="InParanoid" id="A0A200QYM3"/>
<dbReference type="AlphaFoldDB" id="A0A200QYM3"/>
<evidence type="ECO:0000313" key="1">
    <source>
        <dbReference type="EMBL" id="OVA15556.1"/>
    </source>
</evidence>
<sequence length="224" mass="25312">MCLLNLDYNDNRPGFAVGAAGRPLLLLPGRKHQFVPNIISHDDHHPHPHVDVETSRPAAAAAGTTTTGYDHHQNNKEYYFEKLLLLGIVCKCCDDHVEAGEECKLMSTRSISTSSTVGMRKKEYGQRKKSLSIPKENRSSIFQEGAAEPCLISQLVSILWWPRYLILVHQIPEPVALPILSRRMRVQTIQTKAIQTLFERKFVAGITLLLKRCLLWHVNSTSTY</sequence>
<gene>
    <name evidence="1" type="ORF">BVC80_9033g24</name>
</gene>
<name>A0A200QYM3_MACCD</name>
<dbReference type="EMBL" id="MVGT01000753">
    <property type="protein sequence ID" value="OVA15556.1"/>
    <property type="molecule type" value="Genomic_DNA"/>
</dbReference>
<proteinExistence type="predicted"/>
<organism evidence="1 2">
    <name type="scientific">Macleaya cordata</name>
    <name type="common">Five-seeded plume-poppy</name>
    <name type="synonym">Bocconia cordata</name>
    <dbReference type="NCBI Taxonomy" id="56857"/>
    <lineage>
        <taxon>Eukaryota</taxon>
        <taxon>Viridiplantae</taxon>
        <taxon>Streptophyta</taxon>
        <taxon>Embryophyta</taxon>
        <taxon>Tracheophyta</taxon>
        <taxon>Spermatophyta</taxon>
        <taxon>Magnoliopsida</taxon>
        <taxon>Ranunculales</taxon>
        <taxon>Papaveraceae</taxon>
        <taxon>Papaveroideae</taxon>
        <taxon>Macleaya</taxon>
    </lineage>
</organism>
<keyword evidence="2" id="KW-1185">Reference proteome</keyword>
<dbReference type="Proteomes" id="UP000195402">
    <property type="component" value="Unassembled WGS sequence"/>
</dbReference>
<reference evidence="1 2" key="1">
    <citation type="journal article" date="2017" name="Mol. Plant">
        <title>The Genome of Medicinal Plant Macleaya cordata Provides New Insights into Benzylisoquinoline Alkaloids Metabolism.</title>
        <authorList>
            <person name="Liu X."/>
            <person name="Liu Y."/>
            <person name="Huang P."/>
            <person name="Ma Y."/>
            <person name="Qing Z."/>
            <person name="Tang Q."/>
            <person name="Cao H."/>
            <person name="Cheng P."/>
            <person name="Zheng Y."/>
            <person name="Yuan Z."/>
            <person name="Zhou Y."/>
            <person name="Liu J."/>
            <person name="Tang Z."/>
            <person name="Zhuo Y."/>
            <person name="Zhang Y."/>
            <person name="Yu L."/>
            <person name="Huang J."/>
            <person name="Yang P."/>
            <person name="Peng Q."/>
            <person name="Zhang J."/>
            <person name="Jiang W."/>
            <person name="Zhang Z."/>
            <person name="Lin K."/>
            <person name="Ro D.K."/>
            <person name="Chen X."/>
            <person name="Xiong X."/>
            <person name="Shang Y."/>
            <person name="Huang S."/>
            <person name="Zeng J."/>
        </authorList>
    </citation>
    <scope>NUCLEOTIDE SEQUENCE [LARGE SCALE GENOMIC DNA]</scope>
    <source>
        <strain evidence="2">cv. BLH2017</strain>
        <tissue evidence="1">Root</tissue>
    </source>
</reference>
<comment type="caution">
    <text evidence="1">The sequence shown here is derived from an EMBL/GenBank/DDBJ whole genome shotgun (WGS) entry which is preliminary data.</text>
</comment>
<protein>
    <submittedName>
        <fullName evidence="1">Uncharacterized protein</fullName>
    </submittedName>
</protein>